<name>A0ABS5G2S1_9BRAD</name>
<keyword evidence="2" id="KW-0808">Transferase</keyword>
<evidence type="ECO:0000313" key="5">
    <source>
        <dbReference type="EMBL" id="MBR1135602.1"/>
    </source>
</evidence>
<organism evidence="5 6">
    <name type="scientific">Bradyrhizobium denitrificans</name>
    <dbReference type="NCBI Taxonomy" id="2734912"/>
    <lineage>
        <taxon>Bacteria</taxon>
        <taxon>Pseudomonadati</taxon>
        <taxon>Pseudomonadota</taxon>
        <taxon>Alphaproteobacteria</taxon>
        <taxon>Hyphomicrobiales</taxon>
        <taxon>Nitrobacteraceae</taxon>
        <taxon>Bradyrhizobium</taxon>
    </lineage>
</organism>
<keyword evidence="3 5" id="KW-0418">Kinase</keyword>
<dbReference type="SUPFAM" id="SSF53613">
    <property type="entry name" value="Ribokinase-like"/>
    <property type="match status" value="1"/>
</dbReference>
<dbReference type="InterPro" id="IPR029056">
    <property type="entry name" value="Ribokinase-like"/>
</dbReference>
<dbReference type="PANTHER" id="PTHR43085">
    <property type="entry name" value="HEXOKINASE FAMILY MEMBER"/>
    <property type="match status" value="1"/>
</dbReference>
<dbReference type="InterPro" id="IPR050306">
    <property type="entry name" value="PfkB_Carbo_kinase"/>
</dbReference>
<dbReference type="CDD" id="cd01166">
    <property type="entry name" value="KdgK"/>
    <property type="match status" value="1"/>
</dbReference>
<feature type="domain" description="Carbohydrate kinase PfkB" evidence="4">
    <location>
        <begin position="2"/>
        <end position="294"/>
    </location>
</feature>
<dbReference type="PANTHER" id="PTHR43085:SF15">
    <property type="entry name" value="2-DEHYDRO-3-DEOXYGLUCONOKINASE"/>
    <property type="match status" value="1"/>
</dbReference>
<dbReference type="Pfam" id="PF00294">
    <property type="entry name" value="PfkB"/>
    <property type="match status" value="1"/>
</dbReference>
<dbReference type="InterPro" id="IPR002173">
    <property type="entry name" value="Carboh/pur_kinase_PfkB_CS"/>
</dbReference>
<dbReference type="EMBL" id="JAFCLK010000006">
    <property type="protein sequence ID" value="MBR1135602.1"/>
    <property type="molecule type" value="Genomic_DNA"/>
</dbReference>
<evidence type="ECO:0000256" key="3">
    <source>
        <dbReference type="ARBA" id="ARBA00022777"/>
    </source>
</evidence>
<comment type="caution">
    <text evidence="5">The sequence shown here is derived from an EMBL/GenBank/DDBJ whole genome shotgun (WGS) entry which is preliminary data.</text>
</comment>
<evidence type="ECO:0000313" key="6">
    <source>
        <dbReference type="Proteomes" id="UP001314635"/>
    </source>
</evidence>
<evidence type="ECO:0000256" key="2">
    <source>
        <dbReference type="ARBA" id="ARBA00022679"/>
    </source>
</evidence>
<protein>
    <submittedName>
        <fullName evidence="5">Sugar kinase</fullName>
    </submittedName>
</protein>
<evidence type="ECO:0000259" key="4">
    <source>
        <dbReference type="Pfam" id="PF00294"/>
    </source>
</evidence>
<evidence type="ECO:0000256" key="1">
    <source>
        <dbReference type="ARBA" id="ARBA00010688"/>
    </source>
</evidence>
<comment type="similarity">
    <text evidence="1">Belongs to the carbohydrate kinase PfkB family.</text>
</comment>
<dbReference type="InterPro" id="IPR011611">
    <property type="entry name" value="PfkB_dom"/>
</dbReference>
<dbReference type="PROSITE" id="PS00584">
    <property type="entry name" value="PFKB_KINASES_2"/>
    <property type="match status" value="1"/>
</dbReference>
<reference evidence="6" key="1">
    <citation type="journal article" date="2021" name="ISME J.">
        <title>Evolutionary origin and ecological implication of a unique nif island in free-living Bradyrhizobium lineages.</title>
        <authorList>
            <person name="Tao J."/>
        </authorList>
    </citation>
    <scope>NUCLEOTIDE SEQUENCE [LARGE SCALE GENOMIC DNA]</scope>
    <source>
        <strain evidence="6">SZCCT0094</strain>
    </source>
</reference>
<sequence>MKVACIGECMVEFAQEDGSLFRRGFGGDTLNTALYLARLGVPTSYVTALGDDPLSAMMLAAWQAEGINTAEVMRVDGRVPGLYMIERDAKGERSFLYWRDRAPARELFDRADPAMLDRLSRFDLIYLSGISLSLYSETGKAKLRELLTVARKRGARVAFDGNYRPRGWPSREAAQRAFRAILPLVDLALPTLEDEQMLFGDSDVSVSLRRFKDAGVREIVVKRGARGCLIDADGVLVDITPPQVMQPVDTTAAGDSFNAAYLAARLNRVPPRKAALAGHRLAGAVIMSPGAVIPRAAMPKDILVQSET</sequence>
<dbReference type="RefSeq" id="WP_172235537.1">
    <property type="nucleotide sequence ID" value="NZ_JABFDP010000002.1"/>
</dbReference>
<dbReference type="Gene3D" id="3.40.1190.20">
    <property type="match status" value="1"/>
</dbReference>
<dbReference type="GO" id="GO:0016301">
    <property type="term" value="F:kinase activity"/>
    <property type="evidence" value="ECO:0007669"/>
    <property type="project" value="UniProtKB-KW"/>
</dbReference>
<proteinExistence type="inferred from homology"/>
<keyword evidence="6" id="KW-1185">Reference proteome</keyword>
<dbReference type="Proteomes" id="UP001314635">
    <property type="component" value="Unassembled WGS sequence"/>
</dbReference>
<gene>
    <name evidence="5" type="ORF">JQ619_07485</name>
</gene>
<accession>A0ABS5G2S1</accession>